<dbReference type="GO" id="GO:0005634">
    <property type="term" value="C:nucleus"/>
    <property type="evidence" value="ECO:0007669"/>
    <property type="project" value="UniProtKB-SubCell"/>
</dbReference>
<feature type="region of interest" description="Disordered" evidence="24">
    <location>
        <begin position="55"/>
        <end position="94"/>
    </location>
</feature>
<dbReference type="InterPro" id="IPR036691">
    <property type="entry name" value="Endo/exonu/phosph_ase_sf"/>
</dbReference>
<dbReference type="SUPFAM" id="SSF56219">
    <property type="entry name" value="DNase I-like"/>
    <property type="match status" value="1"/>
</dbReference>
<dbReference type="InterPro" id="IPR003591">
    <property type="entry name" value="Leu-rich_rpt_typical-subtyp"/>
</dbReference>
<evidence type="ECO:0000256" key="16">
    <source>
        <dbReference type="ARBA" id="ARBA00023015"/>
    </source>
</evidence>
<evidence type="ECO:0000256" key="18">
    <source>
        <dbReference type="ARBA" id="ARBA00023242"/>
    </source>
</evidence>
<keyword evidence="11" id="KW-0677">Repeat</keyword>
<evidence type="ECO:0000256" key="23">
    <source>
        <dbReference type="ARBA" id="ARBA00045495"/>
    </source>
</evidence>
<keyword evidence="7" id="KW-0963">Cytoplasm</keyword>
<keyword evidence="13 26" id="KW-0269">Exonuclease</keyword>
<feature type="region of interest" description="Disordered" evidence="24">
    <location>
        <begin position="511"/>
        <end position="551"/>
    </location>
</feature>
<evidence type="ECO:0000256" key="6">
    <source>
        <dbReference type="ARBA" id="ARBA00012161"/>
    </source>
</evidence>
<evidence type="ECO:0000256" key="11">
    <source>
        <dbReference type="ARBA" id="ARBA00022737"/>
    </source>
</evidence>
<dbReference type="OrthoDB" id="428734at2759"/>
<evidence type="ECO:0000256" key="4">
    <source>
        <dbReference type="ARBA" id="ARBA00004496"/>
    </source>
</evidence>
<dbReference type="GO" id="GO:0004519">
    <property type="term" value="F:endonuclease activity"/>
    <property type="evidence" value="ECO:0007669"/>
    <property type="project" value="UniProtKB-KW"/>
</dbReference>
<comment type="cofactor">
    <cofactor evidence="2">
        <name>Mg(2+)</name>
        <dbReference type="ChEBI" id="CHEBI:18420"/>
    </cofactor>
</comment>
<dbReference type="Gene3D" id="3.60.10.10">
    <property type="entry name" value="Endonuclease/exonuclease/phosphatase"/>
    <property type="match status" value="1"/>
</dbReference>
<evidence type="ECO:0000256" key="17">
    <source>
        <dbReference type="ARBA" id="ARBA00023163"/>
    </source>
</evidence>
<dbReference type="EMBL" id="MU001637">
    <property type="protein sequence ID" value="KAF2481930.1"/>
    <property type="molecule type" value="Genomic_DNA"/>
</dbReference>
<protein>
    <recommendedName>
        <fullName evidence="19">CCR4-Not complex 3'-5'-exoribonuclease subunit Ccr4</fullName>
        <ecNumber evidence="6">3.1.13.4</ecNumber>
    </recommendedName>
    <alternativeName>
        <fullName evidence="20">Carbon catabolite repressor protein 4</fullName>
    </alternativeName>
    <alternativeName>
        <fullName evidence="21">Cytoplasmic deadenylase</fullName>
    </alternativeName>
    <alternativeName>
        <fullName evidence="22">Glucose-repressible alcohol dehydrogenase transcriptional effector</fullName>
    </alternativeName>
</protein>
<keyword evidence="17" id="KW-0804">Transcription</keyword>
<keyword evidence="16" id="KW-0805">Transcription regulation</keyword>
<evidence type="ECO:0000256" key="13">
    <source>
        <dbReference type="ARBA" id="ARBA00022839"/>
    </source>
</evidence>
<evidence type="ECO:0000259" key="25">
    <source>
        <dbReference type="Pfam" id="PF03372"/>
    </source>
</evidence>
<dbReference type="GO" id="GO:0003723">
    <property type="term" value="F:RNA binding"/>
    <property type="evidence" value="ECO:0007669"/>
    <property type="project" value="UniProtKB-KW"/>
</dbReference>
<evidence type="ECO:0000256" key="2">
    <source>
        <dbReference type="ARBA" id="ARBA00001946"/>
    </source>
</evidence>
<keyword evidence="26" id="KW-0255">Endonuclease</keyword>
<feature type="compositionally biased region" description="Polar residues" evidence="24">
    <location>
        <begin position="62"/>
        <end position="87"/>
    </location>
</feature>
<keyword evidence="10" id="KW-0479">Metal-binding</keyword>
<keyword evidence="8" id="KW-0433">Leucine-rich repeat</keyword>
<proteinExistence type="inferred from homology"/>
<feature type="compositionally biased region" description="Basic and acidic residues" evidence="24">
    <location>
        <begin position="141"/>
        <end position="155"/>
    </location>
</feature>
<feature type="region of interest" description="Disordered" evidence="24">
    <location>
        <begin position="120"/>
        <end position="160"/>
    </location>
</feature>
<dbReference type="GO" id="GO:0046872">
    <property type="term" value="F:metal ion binding"/>
    <property type="evidence" value="ECO:0007669"/>
    <property type="project" value="UniProtKB-KW"/>
</dbReference>
<reference evidence="26" key="1">
    <citation type="journal article" date="2020" name="Stud. Mycol.">
        <title>101 Dothideomycetes genomes: a test case for predicting lifestyles and emergence of pathogens.</title>
        <authorList>
            <person name="Haridas S."/>
            <person name="Albert R."/>
            <person name="Binder M."/>
            <person name="Bloem J."/>
            <person name="Labutti K."/>
            <person name="Salamov A."/>
            <person name="Andreopoulos B."/>
            <person name="Baker S."/>
            <person name="Barry K."/>
            <person name="Bills G."/>
            <person name="Bluhm B."/>
            <person name="Cannon C."/>
            <person name="Castanera R."/>
            <person name="Culley D."/>
            <person name="Daum C."/>
            <person name="Ezra D."/>
            <person name="Gonzalez J."/>
            <person name="Henrissat B."/>
            <person name="Kuo A."/>
            <person name="Liang C."/>
            <person name="Lipzen A."/>
            <person name="Lutzoni F."/>
            <person name="Magnuson J."/>
            <person name="Mondo S."/>
            <person name="Nolan M."/>
            <person name="Ohm R."/>
            <person name="Pangilinan J."/>
            <person name="Park H.-J."/>
            <person name="Ramirez L."/>
            <person name="Alfaro M."/>
            <person name="Sun H."/>
            <person name="Tritt A."/>
            <person name="Yoshinaga Y."/>
            <person name="Zwiers L.-H."/>
            <person name="Turgeon B."/>
            <person name="Goodwin S."/>
            <person name="Spatafora J."/>
            <person name="Crous P."/>
            <person name="Grigoriev I."/>
        </authorList>
    </citation>
    <scope>NUCLEOTIDE SEQUENCE</scope>
    <source>
        <strain evidence="26">CBS 113389</strain>
    </source>
</reference>
<dbReference type="InterPro" id="IPR032675">
    <property type="entry name" value="LRR_dom_sf"/>
</dbReference>
<name>A0A6A6PP96_9PEZI</name>
<comment type="similarity">
    <text evidence="5">Belongs to the CCR4/nocturin family.</text>
</comment>
<dbReference type="RefSeq" id="XP_033588500.1">
    <property type="nucleotide sequence ID" value="XM_033731272.1"/>
</dbReference>
<evidence type="ECO:0000256" key="5">
    <source>
        <dbReference type="ARBA" id="ARBA00010774"/>
    </source>
</evidence>
<organism evidence="26 27">
    <name type="scientific">Neohortaea acidophila</name>
    <dbReference type="NCBI Taxonomy" id="245834"/>
    <lineage>
        <taxon>Eukaryota</taxon>
        <taxon>Fungi</taxon>
        <taxon>Dikarya</taxon>
        <taxon>Ascomycota</taxon>
        <taxon>Pezizomycotina</taxon>
        <taxon>Dothideomycetes</taxon>
        <taxon>Dothideomycetidae</taxon>
        <taxon>Mycosphaerellales</taxon>
        <taxon>Teratosphaeriaceae</taxon>
        <taxon>Neohortaea</taxon>
    </lineage>
</organism>
<dbReference type="InterPro" id="IPR001611">
    <property type="entry name" value="Leu-rich_rpt"/>
</dbReference>
<dbReference type="GeneID" id="54472274"/>
<feature type="compositionally biased region" description="Polar residues" evidence="24">
    <location>
        <begin position="129"/>
        <end position="140"/>
    </location>
</feature>
<accession>A0A6A6PP96</accession>
<comment type="subcellular location">
    <subcellularLocation>
        <location evidence="4">Cytoplasm</location>
    </subcellularLocation>
    <subcellularLocation>
        <location evidence="3">Nucleus</location>
    </subcellularLocation>
</comment>
<evidence type="ECO:0000256" key="8">
    <source>
        <dbReference type="ARBA" id="ARBA00022614"/>
    </source>
</evidence>
<dbReference type="SUPFAM" id="SSF52075">
    <property type="entry name" value="Outer arm dynein light chain 1"/>
    <property type="match status" value="1"/>
</dbReference>
<dbReference type="EC" id="3.1.13.4" evidence="6"/>
<evidence type="ECO:0000256" key="22">
    <source>
        <dbReference type="ARBA" id="ARBA00033317"/>
    </source>
</evidence>
<comment type="function">
    <text evidence="23">Acts as a catalytic component of the CCR4-NOT core complex, which in the nucleus seems to be a general transcription factor, and in the cytoplasm the major mRNA deadenylase involved in mRNA turnover. Ccr4 has 3'-5' RNase activity with a strong preference for polyadenylated substrates and also low exonuclease activity towards single-stranded DNA.</text>
</comment>
<dbReference type="InterPro" id="IPR005135">
    <property type="entry name" value="Endo/exonuclease/phosphatase"/>
</dbReference>
<evidence type="ECO:0000256" key="15">
    <source>
        <dbReference type="ARBA" id="ARBA00022884"/>
    </source>
</evidence>
<evidence type="ECO:0000256" key="12">
    <source>
        <dbReference type="ARBA" id="ARBA00022801"/>
    </source>
</evidence>
<evidence type="ECO:0000256" key="19">
    <source>
        <dbReference type="ARBA" id="ARBA00023475"/>
    </source>
</evidence>
<dbReference type="PROSITE" id="PS51450">
    <property type="entry name" value="LRR"/>
    <property type="match status" value="1"/>
</dbReference>
<evidence type="ECO:0000256" key="3">
    <source>
        <dbReference type="ARBA" id="ARBA00004123"/>
    </source>
</evidence>
<dbReference type="Pfam" id="PF03372">
    <property type="entry name" value="Exo_endo_phos"/>
    <property type="match status" value="1"/>
</dbReference>
<feature type="region of interest" description="Disordered" evidence="24">
    <location>
        <begin position="290"/>
        <end position="309"/>
    </location>
</feature>
<keyword evidence="9" id="KW-0540">Nuclease</keyword>
<keyword evidence="27" id="KW-1185">Reference proteome</keyword>
<dbReference type="Gene3D" id="3.80.10.10">
    <property type="entry name" value="Ribonuclease Inhibitor"/>
    <property type="match status" value="1"/>
</dbReference>
<dbReference type="Proteomes" id="UP000799767">
    <property type="component" value="Unassembled WGS sequence"/>
</dbReference>
<sequence length="699" mass="79615">MYSHNNHRQSHGLLNGASNHQNYQMNMHKGFQGQSHGHQSHHVNNQHQDHGTIGGQGGFGNHQHTVSTSTLSNTTPHFTPAHLQNGTPDHVKPPNEHYAEHLREYAKLKMAGDKPHYYARTTPHVSRLPGTTLSSGSTRMTDADEHGAARARSGEVEESESNQIWDAMDLGGHGLKSMGASLFRHYSHLRRMFFNHNRLSILTPQISTMRALTWLDLSMNQLTELPPEIGMLTHLKRLYLFDNGLDRLPYEVGFLYQLEILGLEGNPMRDGQDQMARLVEHGTQELVRSLREEAPPPPPPEPRPWHDLISESDAPAKDRFTVASWNTLCDRAATQSAYGYAASDWLSWQKRKYMILDELKDRNADILTLQEVDGENYNDFLAPNLAHHDYKGVYQAKGRARTMSERESRNVDGCATFWKHSKYMLLQKYAINYSQEAITRTDMKGEHDVYNRVMPRDHLALITFLENRQTGSRIIIVNTHLTWEPWFTDVKLIQVAILMDTLAKKVEEYSRWPPSKDKDKEPFRFSSEDNHDGPDGAPAAKPDPPAPSMSYESGTQIPLLVCGDFNSTHDSGVYDLITNGTLSNTHPDLGAQKYGDFTRHGMEHPFSMKSCYQDLGELPFTNYTPDFREVIDWVFFSTNSLQVTGLLGRFDPNYMTRVPGFPDFHFPSDHLLLMAEYHVKERKERKAPVEADFGPSSKR</sequence>
<evidence type="ECO:0000256" key="20">
    <source>
        <dbReference type="ARBA" id="ARBA00030493"/>
    </source>
</evidence>
<keyword evidence="15" id="KW-0694">RNA-binding</keyword>
<dbReference type="PANTHER" id="PTHR12121">
    <property type="entry name" value="CARBON CATABOLITE REPRESSOR PROTEIN 4"/>
    <property type="match status" value="1"/>
</dbReference>
<evidence type="ECO:0000256" key="10">
    <source>
        <dbReference type="ARBA" id="ARBA00022723"/>
    </source>
</evidence>
<evidence type="ECO:0000256" key="1">
    <source>
        <dbReference type="ARBA" id="ARBA00001663"/>
    </source>
</evidence>
<evidence type="ECO:0000256" key="9">
    <source>
        <dbReference type="ARBA" id="ARBA00022722"/>
    </source>
</evidence>
<dbReference type="Pfam" id="PF00560">
    <property type="entry name" value="LRR_1"/>
    <property type="match status" value="1"/>
</dbReference>
<feature type="compositionally biased region" description="Basic and acidic residues" evidence="24">
    <location>
        <begin position="511"/>
        <end position="534"/>
    </location>
</feature>
<evidence type="ECO:0000313" key="27">
    <source>
        <dbReference type="Proteomes" id="UP000799767"/>
    </source>
</evidence>
<dbReference type="GO" id="GO:0004535">
    <property type="term" value="F:poly(A)-specific ribonuclease activity"/>
    <property type="evidence" value="ECO:0007669"/>
    <property type="project" value="UniProtKB-EC"/>
</dbReference>
<comment type="catalytic activity">
    <reaction evidence="1">
        <text>Exonucleolytic cleavage of poly(A) to 5'-AMP.</text>
        <dbReference type="EC" id="3.1.13.4"/>
    </reaction>
</comment>
<evidence type="ECO:0000313" key="26">
    <source>
        <dbReference type="EMBL" id="KAF2481930.1"/>
    </source>
</evidence>
<gene>
    <name evidence="26" type="ORF">BDY17DRAFT_252643</name>
</gene>
<dbReference type="PANTHER" id="PTHR12121:SF100">
    <property type="entry name" value="POLY(A)-SPECIFIC RIBONUCLEASE"/>
    <property type="match status" value="1"/>
</dbReference>
<dbReference type="FunFam" id="3.60.10.10:FF:000037">
    <property type="entry name" value="Glucose-repressible alcohol dehydrogenase transcriptional effector"/>
    <property type="match status" value="1"/>
</dbReference>
<evidence type="ECO:0000256" key="14">
    <source>
        <dbReference type="ARBA" id="ARBA00022842"/>
    </source>
</evidence>
<dbReference type="GO" id="GO:0005737">
    <property type="term" value="C:cytoplasm"/>
    <property type="evidence" value="ECO:0007669"/>
    <property type="project" value="UniProtKB-SubCell"/>
</dbReference>
<evidence type="ECO:0000256" key="7">
    <source>
        <dbReference type="ARBA" id="ARBA00022490"/>
    </source>
</evidence>
<keyword evidence="14" id="KW-0460">Magnesium</keyword>
<feature type="domain" description="Endonuclease/exonuclease/phosphatase" evidence="25">
    <location>
        <begin position="324"/>
        <end position="670"/>
    </location>
</feature>
<evidence type="ECO:0000256" key="21">
    <source>
        <dbReference type="ARBA" id="ARBA00031469"/>
    </source>
</evidence>
<dbReference type="SMART" id="SM00369">
    <property type="entry name" value="LRR_TYP"/>
    <property type="match status" value="2"/>
</dbReference>
<keyword evidence="18" id="KW-0539">Nucleus</keyword>
<keyword evidence="12" id="KW-0378">Hydrolase</keyword>
<dbReference type="AlphaFoldDB" id="A0A6A6PP96"/>
<evidence type="ECO:0000256" key="24">
    <source>
        <dbReference type="SAM" id="MobiDB-lite"/>
    </source>
</evidence>
<dbReference type="InterPro" id="IPR050410">
    <property type="entry name" value="CCR4/nocturin_mRNA_transcr"/>
</dbReference>